<sequence>MNLIIPMYINKEYHVQNIPVLCYVTFFFLLDALFTQHNFGFYFLLCKLQKHGKVEHTGIISTSVLLFTLLQLNHTLQSSPNCIQDMF</sequence>
<evidence type="ECO:0000313" key="2">
    <source>
        <dbReference type="EMBL" id="JAH93975.1"/>
    </source>
</evidence>
<accession>A0A0E9WWH3</accession>
<keyword evidence="1" id="KW-1133">Transmembrane helix</keyword>
<keyword evidence="1" id="KW-0812">Transmembrane</keyword>
<organism evidence="2">
    <name type="scientific">Anguilla anguilla</name>
    <name type="common">European freshwater eel</name>
    <name type="synonym">Muraena anguilla</name>
    <dbReference type="NCBI Taxonomy" id="7936"/>
    <lineage>
        <taxon>Eukaryota</taxon>
        <taxon>Metazoa</taxon>
        <taxon>Chordata</taxon>
        <taxon>Craniata</taxon>
        <taxon>Vertebrata</taxon>
        <taxon>Euteleostomi</taxon>
        <taxon>Actinopterygii</taxon>
        <taxon>Neopterygii</taxon>
        <taxon>Teleostei</taxon>
        <taxon>Anguilliformes</taxon>
        <taxon>Anguillidae</taxon>
        <taxon>Anguilla</taxon>
    </lineage>
</organism>
<evidence type="ECO:0000256" key="1">
    <source>
        <dbReference type="SAM" id="Phobius"/>
    </source>
</evidence>
<protein>
    <submittedName>
        <fullName evidence="2">Uncharacterized protein</fullName>
    </submittedName>
</protein>
<keyword evidence="1" id="KW-0472">Membrane</keyword>
<dbReference type="EMBL" id="GBXM01014602">
    <property type="protein sequence ID" value="JAH93975.1"/>
    <property type="molecule type" value="Transcribed_RNA"/>
</dbReference>
<reference evidence="2" key="2">
    <citation type="journal article" date="2015" name="Fish Shellfish Immunol.">
        <title>Early steps in the European eel (Anguilla anguilla)-Vibrio vulnificus interaction in the gills: Role of the RtxA13 toxin.</title>
        <authorList>
            <person name="Callol A."/>
            <person name="Pajuelo D."/>
            <person name="Ebbesson L."/>
            <person name="Teles M."/>
            <person name="MacKenzie S."/>
            <person name="Amaro C."/>
        </authorList>
    </citation>
    <scope>NUCLEOTIDE SEQUENCE</scope>
</reference>
<name>A0A0E9WWH3_ANGAN</name>
<feature type="transmembrane region" description="Helical" evidence="1">
    <location>
        <begin position="20"/>
        <end position="45"/>
    </location>
</feature>
<dbReference type="AlphaFoldDB" id="A0A0E9WWH3"/>
<reference evidence="2" key="1">
    <citation type="submission" date="2014-11" db="EMBL/GenBank/DDBJ databases">
        <authorList>
            <person name="Amaro Gonzalez C."/>
        </authorList>
    </citation>
    <scope>NUCLEOTIDE SEQUENCE</scope>
</reference>
<proteinExistence type="predicted"/>